<feature type="transmembrane region" description="Helical" evidence="8">
    <location>
        <begin position="243"/>
        <end position="267"/>
    </location>
</feature>
<feature type="transmembrane region" description="Helical" evidence="8">
    <location>
        <begin position="336"/>
        <end position="363"/>
    </location>
</feature>
<dbReference type="PANTHER" id="PTHR43045">
    <property type="entry name" value="SHIKIMATE TRANSPORTER"/>
    <property type="match status" value="1"/>
</dbReference>
<feature type="transmembrane region" description="Helical" evidence="8">
    <location>
        <begin position="189"/>
        <end position="210"/>
    </location>
</feature>
<keyword evidence="3" id="KW-1003">Cell membrane</keyword>
<feature type="transmembrane region" description="Helical" evidence="8">
    <location>
        <begin position="311"/>
        <end position="330"/>
    </location>
</feature>
<keyword evidence="11" id="KW-1185">Reference proteome</keyword>
<evidence type="ECO:0000256" key="3">
    <source>
        <dbReference type="ARBA" id="ARBA00022475"/>
    </source>
</evidence>
<accession>A0ABR6LAJ2</accession>
<feature type="transmembrane region" description="Helical" evidence="8">
    <location>
        <begin position="155"/>
        <end position="177"/>
    </location>
</feature>
<dbReference type="Gene3D" id="1.20.1250.20">
    <property type="entry name" value="MFS general substrate transporter like domains"/>
    <property type="match status" value="2"/>
</dbReference>
<feature type="transmembrane region" description="Helical" evidence="8">
    <location>
        <begin position="375"/>
        <end position="396"/>
    </location>
</feature>
<dbReference type="SUPFAM" id="SSF103473">
    <property type="entry name" value="MFS general substrate transporter"/>
    <property type="match status" value="1"/>
</dbReference>
<dbReference type="Pfam" id="PF07690">
    <property type="entry name" value="MFS_1"/>
    <property type="match status" value="1"/>
</dbReference>
<feature type="transmembrane region" description="Helical" evidence="8">
    <location>
        <begin position="114"/>
        <end position="134"/>
    </location>
</feature>
<evidence type="ECO:0000256" key="8">
    <source>
        <dbReference type="SAM" id="Phobius"/>
    </source>
</evidence>
<evidence type="ECO:0000256" key="4">
    <source>
        <dbReference type="ARBA" id="ARBA00022692"/>
    </source>
</evidence>
<proteinExistence type="predicted"/>
<dbReference type="InterPro" id="IPR020846">
    <property type="entry name" value="MFS_dom"/>
</dbReference>
<dbReference type="RefSeq" id="WP_158634959.1">
    <property type="nucleotide sequence ID" value="NZ_CP157809.1"/>
</dbReference>
<evidence type="ECO:0000256" key="6">
    <source>
        <dbReference type="ARBA" id="ARBA00023136"/>
    </source>
</evidence>
<feature type="transmembrane region" description="Helical" evidence="8">
    <location>
        <begin position="54"/>
        <end position="78"/>
    </location>
</feature>
<organism evidence="10 11">
    <name type="scientific">Streptomyces rapamycinicus</name>
    <dbReference type="NCBI Taxonomy" id="1226757"/>
    <lineage>
        <taxon>Bacteria</taxon>
        <taxon>Bacillati</taxon>
        <taxon>Actinomycetota</taxon>
        <taxon>Actinomycetes</taxon>
        <taxon>Kitasatosporales</taxon>
        <taxon>Streptomycetaceae</taxon>
        <taxon>Streptomyces</taxon>
        <taxon>Streptomyces violaceusniger group</taxon>
    </lineage>
</organism>
<dbReference type="EMBL" id="JACHNG010000001">
    <property type="protein sequence ID" value="MBB4779161.1"/>
    <property type="molecule type" value="Genomic_DNA"/>
</dbReference>
<feature type="transmembrane region" description="Helical" evidence="8">
    <location>
        <begin position="279"/>
        <end position="299"/>
    </location>
</feature>
<feature type="transmembrane region" description="Helical" evidence="8">
    <location>
        <begin position="29"/>
        <end position="48"/>
    </location>
</feature>
<evidence type="ECO:0000259" key="9">
    <source>
        <dbReference type="PROSITE" id="PS50850"/>
    </source>
</evidence>
<feature type="domain" description="Major facilitator superfamily (MFS) profile" evidence="9">
    <location>
        <begin position="17"/>
        <end position="432"/>
    </location>
</feature>
<keyword evidence="2" id="KW-0813">Transport</keyword>
<comment type="subcellular location">
    <subcellularLocation>
        <location evidence="1">Cell membrane</location>
        <topology evidence="1">Multi-pass membrane protein</topology>
    </subcellularLocation>
</comment>
<dbReference type="CDD" id="cd17369">
    <property type="entry name" value="MFS_ShiA_like"/>
    <property type="match status" value="1"/>
</dbReference>
<keyword evidence="6 8" id="KW-0472">Membrane</keyword>
<gene>
    <name evidence="10" type="ORF">BJY27_000122</name>
</gene>
<feature type="transmembrane region" description="Helical" evidence="8">
    <location>
        <begin position="402"/>
        <end position="424"/>
    </location>
</feature>
<comment type="caution">
    <text evidence="10">The sequence shown here is derived from an EMBL/GenBank/DDBJ whole genome shotgun (WGS) entry which is preliminary data.</text>
</comment>
<evidence type="ECO:0000256" key="1">
    <source>
        <dbReference type="ARBA" id="ARBA00004651"/>
    </source>
</evidence>
<keyword evidence="5 8" id="KW-1133">Transmembrane helix</keyword>
<evidence type="ECO:0000256" key="7">
    <source>
        <dbReference type="SAM" id="MobiDB-lite"/>
    </source>
</evidence>
<feature type="transmembrane region" description="Helical" evidence="8">
    <location>
        <begin position="90"/>
        <end position="108"/>
    </location>
</feature>
<feature type="region of interest" description="Disordered" evidence="7">
    <location>
        <begin position="435"/>
        <end position="454"/>
    </location>
</feature>
<dbReference type="PROSITE" id="PS50850">
    <property type="entry name" value="MFS"/>
    <property type="match status" value="1"/>
</dbReference>
<protein>
    <submittedName>
        <fullName evidence="10">MFS family permease</fullName>
    </submittedName>
</protein>
<keyword evidence="4 8" id="KW-0812">Transmembrane</keyword>
<reference evidence="10 11" key="1">
    <citation type="submission" date="2020-08" db="EMBL/GenBank/DDBJ databases">
        <title>Sequencing the genomes of 1000 actinobacteria strains.</title>
        <authorList>
            <person name="Klenk H.-P."/>
        </authorList>
    </citation>
    <scope>NUCLEOTIDE SEQUENCE [LARGE SCALE GENOMIC DNA]</scope>
    <source>
        <strain evidence="10 11">DSM 41530</strain>
    </source>
</reference>
<evidence type="ECO:0000256" key="2">
    <source>
        <dbReference type="ARBA" id="ARBA00022448"/>
    </source>
</evidence>
<evidence type="ECO:0000256" key="5">
    <source>
        <dbReference type="ARBA" id="ARBA00022989"/>
    </source>
</evidence>
<evidence type="ECO:0000313" key="11">
    <source>
        <dbReference type="Proteomes" id="UP000530530"/>
    </source>
</evidence>
<dbReference type="InterPro" id="IPR036259">
    <property type="entry name" value="MFS_trans_sf"/>
</dbReference>
<dbReference type="PANTHER" id="PTHR43045:SF1">
    <property type="entry name" value="SHIKIMATE TRANSPORTER"/>
    <property type="match status" value="1"/>
</dbReference>
<evidence type="ECO:0000313" key="10">
    <source>
        <dbReference type="EMBL" id="MBB4779161.1"/>
    </source>
</evidence>
<dbReference type="InterPro" id="IPR011701">
    <property type="entry name" value="MFS"/>
</dbReference>
<dbReference type="Proteomes" id="UP000530530">
    <property type="component" value="Unassembled WGS sequence"/>
</dbReference>
<sequence length="454" mass="48628">MTAAAATKSSHRQEIRTVVASMIGTAVEFYDFSIYGVAASLVFSHLFFPDVGDFLGTLLSLSTFAIAFIARPIGAAVFGHFGDRVGRKGTLFITLMTMGVATVGIGLLPTYSQVGILAPVLLVVLRLAQGFSLGGEQAGAMLMSVESAMEKRRGMFGAFVNSGAGWGLLLANLVYLAMSRLPRDAFRSWGWRVPFLLSAVLVVVGLFIRLRLEESPEYKEVKQEGAVRRLPIVEVFKAHWKQVILLAFGLLASGVSYYIAIVFSLSYGVTALGQADGTMLSLVLWMTGLMITLVPLIGWLSDRWGMASRRLIFIGSSVALMGTSFLWFALLQTRQYGLMLLGFVILFVAYCANIAVTPTFFALAFPAQVRYSGMAMGFTLGTVIGASIAPLVATALQDATGSWVGVASYMSGAAFLAAISGVLLREYVPDRRARRGVGEPAGPTSSAEPSEAAR</sequence>
<name>A0ABR6LAJ2_9ACTN</name>